<dbReference type="InterPro" id="IPR013264">
    <property type="entry name" value="DNAG_N"/>
</dbReference>
<evidence type="ECO:0000256" key="6">
    <source>
        <dbReference type="ARBA" id="ARBA00022723"/>
    </source>
</evidence>
<dbReference type="InterPro" id="IPR036977">
    <property type="entry name" value="DNA_primase_Znf_CHC2"/>
</dbReference>
<dbReference type="CDD" id="cd03364">
    <property type="entry name" value="TOPRIM_DnaG_primases"/>
    <property type="match status" value="1"/>
</dbReference>
<keyword evidence="3 12" id="KW-0808">Transferase</keyword>
<dbReference type="AlphaFoldDB" id="A0A6L2R4I7"/>
<keyword evidence="7 12" id="KW-0863">Zinc-finger</keyword>
<comment type="similarity">
    <text evidence="12 13">Belongs to the DnaG primase family.</text>
</comment>
<evidence type="ECO:0000256" key="1">
    <source>
        <dbReference type="ARBA" id="ARBA00022478"/>
    </source>
</evidence>
<keyword evidence="5 12" id="KW-0235">DNA replication</keyword>
<dbReference type="Proteomes" id="UP000505077">
    <property type="component" value="Unassembled WGS sequence"/>
</dbReference>
<evidence type="ECO:0000256" key="13">
    <source>
        <dbReference type="PIRNR" id="PIRNR002811"/>
    </source>
</evidence>
<dbReference type="SMART" id="SM00493">
    <property type="entry name" value="TOPRIM"/>
    <property type="match status" value="1"/>
</dbReference>
<dbReference type="GO" id="GO:0003899">
    <property type="term" value="F:DNA-directed RNA polymerase activity"/>
    <property type="evidence" value="ECO:0007669"/>
    <property type="project" value="UniProtKB-UniRule"/>
</dbReference>
<dbReference type="Gene3D" id="3.90.580.10">
    <property type="entry name" value="Zinc finger, CHC2-type domain"/>
    <property type="match status" value="1"/>
</dbReference>
<organism evidence="16 17">
    <name type="scientific">Candidatus Desulfovibrio kirbyi</name>
    <dbReference type="NCBI Taxonomy" id="2696086"/>
    <lineage>
        <taxon>Bacteria</taxon>
        <taxon>Pseudomonadati</taxon>
        <taxon>Thermodesulfobacteriota</taxon>
        <taxon>Desulfovibrionia</taxon>
        <taxon>Desulfovibrionales</taxon>
        <taxon>Desulfovibrionaceae</taxon>
        <taxon>Desulfovibrio</taxon>
    </lineage>
</organism>
<evidence type="ECO:0000256" key="11">
    <source>
        <dbReference type="ARBA" id="ARBA00023163"/>
    </source>
</evidence>
<comment type="subunit">
    <text evidence="12">Monomer. Interacts with DnaB.</text>
</comment>
<dbReference type="SMART" id="SM00400">
    <property type="entry name" value="ZnF_CHCC"/>
    <property type="match status" value="1"/>
</dbReference>
<dbReference type="InterPro" id="IPR037068">
    <property type="entry name" value="DNA_primase_core_N_sf"/>
</dbReference>
<comment type="caution">
    <text evidence="16">The sequence shown here is derived from an EMBL/GenBank/DDBJ whole genome shotgun (WGS) entry which is preliminary data.</text>
</comment>
<dbReference type="GO" id="GO:1990077">
    <property type="term" value="C:primosome complex"/>
    <property type="evidence" value="ECO:0007669"/>
    <property type="project" value="UniProtKB-KW"/>
</dbReference>
<gene>
    <name evidence="12 16" type="primary">dnaG</name>
    <name evidence="16" type="ORF">ZNDK_0135</name>
</gene>
<dbReference type="Gene3D" id="3.90.980.10">
    <property type="entry name" value="DNA primase, catalytic core, N-terminal domain"/>
    <property type="match status" value="1"/>
</dbReference>
<dbReference type="SUPFAM" id="SSF56731">
    <property type="entry name" value="DNA primase core"/>
    <property type="match status" value="1"/>
</dbReference>
<proteinExistence type="inferred from homology"/>
<dbReference type="InterPro" id="IPR006171">
    <property type="entry name" value="TOPRIM_dom"/>
</dbReference>
<comment type="catalytic activity">
    <reaction evidence="12">
        <text>ssDNA + n NTP = ssDNA/pppN(pN)n-1 hybrid + (n-1) diphosphate.</text>
        <dbReference type="EC" id="2.7.7.101"/>
    </reaction>
</comment>
<keyword evidence="11 12" id="KW-0804">Transcription</keyword>
<dbReference type="PIRSF" id="PIRSF002811">
    <property type="entry name" value="DnaG"/>
    <property type="match status" value="1"/>
</dbReference>
<evidence type="ECO:0000313" key="16">
    <source>
        <dbReference type="EMBL" id="GFH62364.1"/>
    </source>
</evidence>
<evidence type="ECO:0000256" key="5">
    <source>
        <dbReference type="ARBA" id="ARBA00022705"/>
    </source>
</evidence>
<dbReference type="GO" id="GO:0005737">
    <property type="term" value="C:cytoplasm"/>
    <property type="evidence" value="ECO:0007669"/>
    <property type="project" value="TreeGrafter"/>
</dbReference>
<dbReference type="InterPro" id="IPR006295">
    <property type="entry name" value="DNA_primase_DnaG"/>
</dbReference>
<dbReference type="GO" id="GO:0003677">
    <property type="term" value="F:DNA binding"/>
    <property type="evidence" value="ECO:0007669"/>
    <property type="project" value="UniProtKB-KW"/>
</dbReference>
<feature type="zinc finger region" description="CHC2-type" evidence="12 14">
    <location>
        <begin position="37"/>
        <end position="61"/>
    </location>
</feature>
<evidence type="ECO:0000256" key="8">
    <source>
        <dbReference type="ARBA" id="ARBA00022833"/>
    </source>
</evidence>
<dbReference type="GO" id="GO:0008270">
    <property type="term" value="F:zinc ion binding"/>
    <property type="evidence" value="ECO:0007669"/>
    <property type="project" value="UniProtKB-UniRule"/>
</dbReference>
<dbReference type="InterPro" id="IPR034151">
    <property type="entry name" value="TOPRIM_DnaG_bac"/>
</dbReference>
<dbReference type="GO" id="GO:0000428">
    <property type="term" value="C:DNA-directed RNA polymerase complex"/>
    <property type="evidence" value="ECO:0007669"/>
    <property type="project" value="UniProtKB-KW"/>
</dbReference>
<accession>A0A6L2R4I7</accession>
<reference evidence="16 17" key="1">
    <citation type="journal article" date="2020" name="ISME J.">
        <title>Parallel Reductive Genome Evolution in Desulfovibrio Ectosymbionts Independently Acquired by Trichonympha Protists in the Termite Gut.</title>
        <authorList>
            <person name="Takeuchi M."/>
            <person name="Kuwahara H."/>
            <person name="Murakami T."/>
            <person name="Takahashi K."/>
            <person name="Kajitani R."/>
            <person name="Toyoda A."/>
            <person name="Itoh T."/>
            <person name="Ohkuma M."/>
            <person name="Hongoh Y."/>
        </authorList>
    </citation>
    <scope>NUCLEOTIDE SEQUENCE [LARGE SCALE GENOMIC DNA]</scope>
    <source>
        <strain evidence="16">ZnDsv-02</strain>
    </source>
</reference>
<dbReference type="PROSITE" id="PS50880">
    <property type="entry name" value="TOPRIM"/>
    <property type="match status" value="1"/>
</dbReference>
<evidence type="ECO:0000259" key="15">
    <source>
        <dbReference type="PROSITE" id="PS50880"/>
    </source>
</evidence>
<protein>
    <recommendedName>
        <fullName evidence="12 13">DNA primase</fullName>
        <ecNumber evidence="12">2.7.7.101</ecNumber>
    </recommendedName>
</protein>
<dbReference type="NCBIfam" id="TIGR01391">
    <property type="entry name" value="dnaG"/>
    <property type="match status" value="1"/>
</dbReference>
<evidence type="ECO:0000313" key="17">
    <source>
        <dbReference type="Proteomes" id="UP000505077"/>
    </source>
</evidence>
<dbReference type="Gene3D" id="3.40.1360.10">
    <property type="match status" value="1"/>
</dbReference>
<comment type="domain">
    <text evidence="12">Contains an N-terminal zinc-binding domain, a central core domain that contains the primase activity, and a C-terminal DnaB-binding domain.</text>
</comment>
<sequence length="587" mass="66294">MQSKDNVSAIKSRLNIVDIVRRYVRLERKGARWTAPCPFHQETKPSFTVDEAQGLFYCFGCQASGDIFEFYGRVNGLTFKESLEQLAIEAGINLERKNLLSDAREQKKRSGKQQMLRMNRFAAEYFSRALHTPEGEECRAYIATRGITEEMSQAFKLGWAGREWDSLAKALHKAGFNAGIAVEAGLLGQSDKGRLYDRFRGRLIFPISSLSNQIVAFGGRSIAGEDTEEAKYINTQETPLYTKGEHLFGLAQARRGITTKDRALLTEGYMDVLTLHQFGYDNAVGVLGTALTQTQVKRLSGFTSHVTLLFDGDRAGRKAAFRTCEMLLTRGLSCRVALLPDGRDIDDFLRNEGVGAFENLKAAAPDGLRYCLDVLRALAPRETVEWTRGFLRRVELPELLSPYITQLAAHLQLSETVLREGAAAWRSAQKTAGKKQKTEPAQTRQNMRDRQIMMYAIRYPGRLTDLRRLGADMALQSPIAKHLWDKIEEHGEEAVRYFDERETNFWFHCRGAEAPPRDNGDNELNSLCNALDNYYIFTQKSSVSAALRENTTTGDFKSDLDYLRALQETLGKIDEQYQRDSADTNAY</sequence>
<dbReference type="Pfam" id="PF01807">
    <property type="entry name" value="Zn_ribbon_DnaG"/>
    <property type="match status" value="1"/>
</dbReference>
<dbReference type="PANTHER" id="PTHR30313:SF2">
    <property type="entry name" value="DNA PRIMASE"/>
    <property type="match status" value="1"/>
</dbReference>
<keyword evidence="8 12" id="KW-0862">Zinc</keyword>
<keyword evidence="9" id="KW-0460">Magnesium</keyword>
<comment type="function">
    <text evidence="12 13">RNA polymerase that catalyzes the synthesis of short RNA molecules used as primers for DNA polymerase during DNA replication.</text>
</comment>
<keyword evidence="6 12" id="KW-0479">Metal-binding</keyword>
<keyword evidence="4 12" id="KW-0548">Nucleotidyltransferase</keyword>
<keyword evidence="10 12" id="KW-0238">DNA-binding</keyword>
<evidence type="ECO:0000256" key="14">
    <source>
        <dbReference type="PIRSR" id="PIRSR002811-1"/>
    </source>
</evidence>
<dbReference type="SUPFAM" id="SSF57783">
    <property type="entry name" value="Zinc beta-ribbon"/>
    <property type="match status" value="1"/>
</dbReference>
<name>A0A6L2R4I7_9BACT</name>
<evidence type="ECO:0000256" key="2">
    <source>
        <dbReference type="ARBA" id="ARBA00022515"/>
    </source>
</evidence>
<keyword evidence="1 12" id="KW-0240">DNA-directed RNA polymerase</keyword>
<evidence type="ECO:0000256" key="3">
    <source>
        <dbReference type="ARBA" id="ARBA00022679"/>
    </source>
</evidence>
<dbReference type="EMBL" id="BLLL01000001">
    <property type="protein sequence ID" value="GFH62364.1"/>
    <property type="molecule type" value="Genomic_DNA"/>
</dbReference>
<dbReference type="InterPro" id="IPR050219">
    <property type="entry name" value="DnaG_primase"/>
</dbReference>
<dbReference type="HAMAP" id="MF_00974">
    <property type="entry name" value="DNA_primase_DnaG"/>
    <property type="match status" value="1"/>
</dbReference>
<evidence type="ECO:0000256" key="9">
    <source>
        <dbReference type="ARBA" id="ARBA00022842"/>
    </source>
</evidence>
<comment type="cofactor">
    <cofactor evidence="12 13 14">
        <name>Zn(2+)</name>
        <dbReference type="ChEBI" id="CHEBI:29105"/>
    </cofactor>
    <text evidence="12 13 14">Binds 1 zinc ion per monomer.</text>
</comment>
<dbReference type="GO" id="GO:0006269">
    <property type="term" value="P:DNA replication, synthesis of primer"/>
    <property type="evidence" value="ECO:0007669"/>
    <property type="project" value="UniProtKB-UniRule"/>
</dbReference>
<evidence type="ECO:0000256" key="12">
    <source>
        <dbReference type="HAMAP-Rule" id="MF_00974"/>
    </source>
</evidence>
<evidence type="ECO:0000256" key="7">
    <source>
        <dbReference type="ARBA" id="ARBA00022771"/>
    </source>
</evidence>
<feature type="domain" description="Toprim" evidence="15">
    <location>
        <begin position="261"/>
        <end position="353"/>
    </location>
</feature>
<evidence type="ECO:0000256" key="4">
    <source>
        <dbReference type="ARBA" id="ARBA00022695"/>
    </source>
</evidence>
<dbReference type="PANTHER" id="PTHR30313">
    <property type="entry name" value="DNA PRIMASE"/>
    <property type="match status" value="1"/>
</dbReference>
<dbReference type="InterPro" id="IPR030846">
    <property type="entry name" value="DnaG_bac"/>
</dbReference>
<dbReference type="Pfam" id="PF08275">
    <property type="entry name" value="DNAG_N"/>
    <property type="match status" value="1"/>
</dbReference>
<dbReference type="EC" id="2.7.7.101" evidence="12"/>
<keyword evidence="2 12" id="KW-0639">Primosome</keyword>
<dbReference type="Pfam" id="PF13155">
    <property type="entry name" value="Toprim_2"/>
    <property type="match status" value="1"/>
</dbReference>
<dbReference type="InterPro" id="IPR002694">
    <property type="entry name" value="Znf_CHC2"/>
</dbReference>
<evidence type="ECO:0000256" key="10">
    <source>
        <dbReference type="ARBA" id="ARBA00023125"/>
    </source>
</evidence>